<dbReference type="EMBL" id="BOOK01000056">
    <property type="protein sequence ID" value="GII04770.1"/>
    <property type="molecule type" value="Genomic_DNA"/>
</dbReference>
<accession>A0A8J3T5Y7</accession>
<dbReference type="AlphaFoldDB" id="A0A8J3T5Y7"/>
<comment type="caution">
    <text evidence="1">The sequence shown here is derived from an EMBL/GenBank/DDBJ whole genome shotgun (WGS) entry which is preliminary data.</text>
</comment>
<proteinExistence type="predicted"/>
<dbReference type="RefSeq" id="WP_203879013.1">
    <property type="nucleotide sequence ID" value="NZ_BOOK01000056.1"/>
</dbReference>
<gene>
    <name evidence="1" type="ORF">Pta02_67780</name>
</gene>
<protein>
    <submittedName>
        <fullName evidence="1">Uncharacterized protein</fullName>
    </submittedName>
</protein>
<evidence type="ECO:0000313" key="1">
    <source>
        <dbReference type="EMBL" id="GII04770.1"/>
    </source>
</evidence>
<name>A0A8J3T5Y7_9ACTN</name>
<keyword evidence="2" id="KW-1185">Reference proteome</keyword>
<organism evidence="1 2">
    <name type="scientific">Planobispora takensis</name>
    <dbReference type="NCBI Taxonomy" id="1367882"/>
    <lineage>
        <taxon>Bacteria</taxon>
        <taxon>Bacillati</taxon>
        <taxon>Actinomycetota</taxon>
        <taxon>Actinomycetes</taxon>
        <taxon>Streptosporangiales</taxon>
        <taxon>Streptosporangiaceae</taxon>
        <taxon>Planobispora</taxon>
    </lineage>
</organism>
<reference evidence="1" key="1">
    <citation type="submission" date="2021-01" db="EMBL/GenBank/DDBJ databases">
        <title>Whole genome shotgun sequence of Planobispora takensis NBRC 109077.</title>
        <authorList>
            <person name="Komaki H."/>
            <person name="Tamura T."/>
        </authorList>
    </citation>
    <scope>NUCLEOTIDE SEQUENCE</scope>
    <source>
        <strain evidence="1">NBRC 109077</strain>
    </source>
</reference>
<dbReference type="Proteomes" id="UP000634476">
    <property type="component" value="Unassembled WGS sequence"/>
</dbReference>
<dbReference type="Pfam" id="PF17240">
    <property type="entry name" value="DUF5313"/>
    <property type="match status" value="1"/>
</dbReference>
<sequence length="187" mass="21605">MTGPKPRTAECRSDAYADHCRRLLRVAYPPRFVQARGEEFLSTLLDLADPGQTRPDLRTVLDVVRAGVLWRLQERPPLWRWLCYRLSGKRLPLRYRWWVRDDVLGRFFPVRLLGTWLSLTYLPLTLADVFRLMGEPGSWGIKIGGVLGMSLTVLTSRRQIRRDLLAKHRFTPDGTSITLQSDEGTSR</sequence>
<dbReference type="InterPro" id="IPR035197">
    <property type="entry name" value="DUF5313"/>
</dbReference>
<evidence type="ECO:0000313" key="2">
    <source>
        <dbReference type="Proteomes" id="UP000634476"/>
    </source>
</evidence>